<proteinExistence type="predicted"/>
<accession>A0ABM9N3F6</accession>
<dbReference type="Proteomes" id="UP001314241">
    <property type="component" value="Unassembled WGS sequence"/>
</dbReference>
<comment type="caution">
    <text evidence="2">The sequence shown here is derived from an EMBL/GenBank/DDBJ whole genome shotgun (WGS) entry which is preliminary data.</text>
</comment>
<feature type="transmembrane region" description="Helical" evidence="1">
    <location>
        <begin position="504"/>
        <end position="526"/>
    </location>
</feature>
<evidence type="ECO:0008006" key="4">
    <source>
        <dbReference type="Google" id="ProtNLM"/>
    </source>
</evidence>
<feature type="transmembrane region" description="Helical" evidence="1">
    <location>
        <begin position="556"/>
        <end position="574"/>
    </location>
</feature>
<evidence type="ECO:0000313" key="2">
    <source>
        <dbReference type="EMBL" id="CAK8053670.1"/>
    </source>
</evidence>
<protein>
    <recommendedName>
        <fullName evidence="4">Glycosyltransferase RgtA/B/C/D-like domain-containing protein</fullName>
    </recommendedName>
</protein>
<sequence length="579" mass="65203">MLNNIRSLTVWQKLAVTLIAVLLGFFNSFGRAYHDINGSIFTAGQGRYFVFWFGWTVLFALAMLVLLAYFNQPVEHLEHAAPTRLEEILQPLQSQRFIAKLLLVVWGIALLPFFPVISGWDFVAQVREMTTVRTTLPVENIYNIYPIAHYLTEQTTGMWSNQHGAILTALYGLPMKYSWLAFHSYLPAFILLGGLHFAFAIAVYSYSLAYFNRQISQSWIKIASLLLVLLNPAIFIFSTISLSKNPLFSSSSVLVLTLLFQLYQQKGRVDAKWKYLLFIGVLIGCIAVKWALPLYGVMALVLLVLYFREAAGSILFAMLLPVVILKVTTMALIGQGILIADDPIEAKGIQTQQIARFVKYDRQALTSVQSQQLDQLFDLDNLAHLYDPNITDPVKSSGYAKFSDPTALGYRYQTVNKSDWQPFNGIWLSLLQKRPDIYLDAFLSKLTGYFDLRSISANDMFATMVPDVIGNGYGSLQAGSSTLYNNPVRAHSIKAYNAVFDRPIIGFFLHGNFWIVLFLLVLPVFLATWRRLALALPVLLEIAIAALSPVNNSERYALGIIVIMPFILLMAAKLRPKEE</sequence>
<reference evidence="2 3" key="1">
    <citation type="submission" date="2024-01" db="EMBL/GenBank/DDBJ databases">
        <authorList>
            <person name="Botero Cardona J."/>
        </authorList>
    </citation>
    <scope>NUCLEOTIDE SEQUENCE [LARGE SCALE GENOMIC DNA]</scope>
    <source>
        <strain evidence="2 3">LMG 33000</strain>
    </source>
</reference>
<dbReference type="EMBL" id="CAWVOH010000001">
    <property type="protein sequence ID" value="CAK8053670.1"/>
    <property type="molecule type" value="Genomic_DNA"/>
</dbReference>
<name>A0ABM9N3F6_9LACO</name>
<gene>
    <name evidence="2" type="ORF">R54876_GBNLAHCA_00227</name>
</gene>
<feature type="transmembrane region" description="Helical" evidence="1">
    <location>
        <begin position="313"/>
        <end position="333"/>
    </location>
</feature>
<dbReference type="Pfam" id="PF19484">
    <property type="entry name" value="DUF6020"/>
    <property type="match status" value="1"/>
</dbReference>
<keyword evidence="1" id="KW-0472">Membrane</keyword>
<dbReference type="RefSeq" id="WP_349641227.1">
    <property type="nucleotide sequence ID" value="NZ_CAWVOH010000001.1"/>
</dbReference>
<feature type="transmembrane region" description="Helical" evidence="1">
    <location>
        <begin position="246"/>
        <end position="263"/>
    </location>
</feature>
<evidence type="ECO:0000313" key="3">
    <source>
        <dbReference type="Proteomes" id="UP001314241"/>
    </source>
</evidence>
<organism evidence="2 3">
    <name type="scientific">Eupransor demetentiae</name>
    <dbReference type="NCBI Taxonomy" id="3109584"/>
    <lineage>
        <taxon>Bacteria</taxon>
        <taxon>Bacillati</taxon>
        <taxon>Bacillota</taxon>
        <taxon>Bacilli</taxon>
        <taxon>Lactobacillales</taxon>
        <taxon>Lactobacillaceae</taxon>
        <taxon>Eupransor</taxon>
    </lineage>
</organism>
<keyword evidence="3" id="KW-1185">Reference proteome</keyword>
<feature type="transmembrane region" description="Helical" evidence="1">
    <location>
        <begin position="48"/>
        <end position="70"/>
    </location>
</feature>
<evidence type="ECO:0000256" key="1">
    <source>
        <dbReference type="SAM" id="Phobius"/>
    </source>
</evidence>
<feature type="transmembrane region" description="Helical" evidence="1">
    <location>
        <begin position="97"/>
        <end position="117"/>
    </location>
</feature>
<dbReference type="InterPro" id="IPR046062">
    <property type="entry name" value="DUF6020"/>
</dbReference>
<feature type="transmembrane region" description="Helical" evidence="1">
    <location>
        <begin position="185"/>
        <end position="207"/>
    </location>
</feature>
<keyword evidence="1" id="KW-0812">Transmembrane</keyword>
<feature type="transmembrane region" description="Helical" evidence="1">
    <location>
        <begin position="275"/>
        <end position="307"/>
    </location>
</feature>
<feature type="transmembrane region" description="Helical" evidence="1">
    <location>
        <begin position="219"/>
        <end position="240"/>
    </location>
</feature>
<keyword evidence="1" id="KW-1133">Transmembrane helix</keyword>